<evidence type="ECO:0000256" key="4">
    <source>
        <dbReference type="ARBA" id="ARBA00022692"/>
    </source>
</evidence>
<dbReference type="RefSeq" id="XP_068357716.1">
    <property type="nucleotide sequence ID" value="XM_068505844.1"/>
</dbReference>
<dbReference type="EMBL" id="MLAK01000788">
    <property type="protein sequence ID" value="OHT04580.1"/>
    <property type="molecule type" value="Genomic_DNA"/>
</dbReference>
<evidence type="ECO:0000313" key="12">
    <source>
        <dbReference type="EMBL" id="OHT04580.1"/>
    </source>
</evidence>
<keyword evidence="4 10" id="KW-0812">Transmembrane</keyword>
<feature type="transmembrane region" description="Helical" evidence="10">
    <location>
        <begin position="243"/>
        <end position="259"/>
    </location>
</feature>
<feature type="transmembrane region" description="Helical" evidence="10">
    <location>
        <begin position="210"/>
        <end position="231"/>
    </location>
</feature>
<evidence type="ECO:0000256" key="3">
    <source>
        <dbReference type="ARBA" id="ARBA00022448"/>
    </source>
</evidence>
<dbReference type="InterPro" id="IPR026082">
    <property type="entry name" value="ABCA"/>
</dbReference>
<keyword evidence="6" id="KW-0547">Nucleotide-binding</keyword>
<keyword evidence="7" id="KW-0067">ATP-binding</keyword>
<dbReference type="PANTHER" id="PTHR19229:SF36">
    <property type="entry name" value="ATP-BINDING CASSETTE SUB-FAMILY A MEMBER 2"/>
    <property type="match status" value="1"/>
</dbReference>
<protein>
    <submittedName>
        <fullName evidence="12">ABC transporter family protein</fullName>
    </submittedName>
</protein>
<evidence type="ECO:0000259" key="11">
    <source>
        <dbReference type="PROSITE" id="PS50893"/>
    </source>
</evidence>
<keyword evidence="3" id="KW-0813">Transport</keyword>
<dbReference type="InterPro" id="IPR017871">
    <property type="entry name" value="ABC_transporter-like_CS"/>
</dbReference>
<sequence>MRELLNNTLLLQQIPSMGYEIIYKENPKDFEEEIYSSDSNGLGIHWINHDDKENCYSNPRFEIYYQTNYLNPTAWTFLELKHAIATLIYEKGKVTTDGSYDSSTSLLLMQNVNYSKQAFAHPKISLKNSNANLALGFFVTLPFIIMTMPDMEIILNEKDSHVTALAMLMGLSESAYWFINFIIPFVFGFILYFIHSFLLSYGYGLKGSDVVMLIVASTFYVIGQLWFQYFLSTFIQNGTKGRMMMIILIVLSMFFMDMHQFLSMKDNNSMILVHILCLFPFSAHMLFMMQGYVSSITKIAPFSWSKMNDSSYYVKPWVPIMWMVIDSVLYFVLFLIFNLFNPRSFGTPLMRWREIFNKEAWKRLFSSSKDKKISNNNGQFLSVKGLTKVYHGSNKIEALKDIEFDIHKGEVIVVIGPNGAGKSTLINTIAGAIEPSKGAINLFGNETTRFKEIQQYLGVCFQDNVIINHLSVREHFDYFGAIRGVKKDILEDTIDYFATNMQLVEMLNNRAGDLSGGQKRKLCIGLSLIGNPPIVLMDEPTAGVDVQARQLIWKMISSMKNTTSIITSHALEEAEAVSSRLFIVSNGQIPFAGSSTQLRSQCNCGYQLKLDLKEGYDVRQILQLANSFIPSSILSAELKNTITMPVDKSIPQFLCALYKKEEEYGIQSYSFTVEQLEDMVIKLIQKEEVNIAGH</sequence>
<comment type="subcellular location">
    <subcellularLocation>
        <location evidence="1">Membrane</location>
        <topology evidence="1">Multi-pass membrane protein</topology>
    </subcellularLocation>
</comment>
<dbReference type="SMART" id="SM00382">
    <property type="entry name" value="AAA"/>
    <property type="match status" value="1"/>
</dbReference>
<dbReference type="GO" id="GO:0016020">
    <property type="term" value="C:membrane"/>
    <property type="evidence" value="ECO:0007669"/>
    <property type="project" value="UniProtKB-SubCell"/>
</dbReference>
<dbReference type="Pfam" id="PF12698">
    <property type="entry name" value="ABC2_membrane_3"/>
    <property type="match status" value="1"/>
</dbReference>
<evidence type="ECO:0000256" key="9">
    <source>
        <dbReference type="ARBA" id="ARBA00023136"/>
    </source>
</evidence>
<comment type="caution">
    <text evidence="12">The sequence shown here is derived from an EMBL/GenBank/DDBJ whole genome shotgun (WGS) entry which is preliminary data.</text>
</comment>
<evidence type="ECO:0000256" key="10">
    <source>
        <dbReference type="SAM" id="Phobius"/>
    </source>
</evidence>
<proteinExistence type="inferred from homology"/>
<feature type="transmembrane region" description="Helical" evidence="10">
    <location>
        <begin position="271"/>
        <end position="293"/>
    </location>
</feature>
<dbReference type="SUPFAM" id="SSF52540">
    <property type="entry name" value="P-loop containing nucleoside triphosphate hydrolases"/>
    <property type="match status" value="1"/>
</dbReference>
<dbReference type="InterPro" id="IPR003439">
    <property type="entry name" value="ABC_transporter-like_ATP-bd"/>
</dbReference>
<dbReference type="GeneID" id="94840548"/>
<dbReference type="GO" id="GO:0140359">
    <property type="term" value="F:ABC-type transporter activity"/>
    <property type="evidence" value="ECO:0007669"/>
    <property type="project" value="InterPro"/>
</dbReference>
<dbReference type="CDD" id="cd03263">
    <property type="entry name" value="ABC_subfamily_A"/>
    <property type="match status" value="1"/>
</dbReference>
<dbReference type="PROSITE" id="PS00211">
    <property type="entry name" value="ABC_TRANSPORTER_1"/>
    <property type="match status" value="1"/>
</dbReference>
<evidence type="ECO:0000256" key="8">
    <source>
        <dbReference type="ARBA" id="ARBA00022989"/>
    </source>
</evidence>
<dbReference type="PANTHER" id="PTHR19229">
    <property type="entry name" value="ATP-BINDING CASSETTE TRANSPORTER SUBFAMILY A ABCA"/>
    <property type="match status" value="1"/>
</dbReference>
<dbReference type="GO" id="GO:0005319">
    <property type="term" value="F:lipid transporter activity"/>
    <property type="evidence" value="ECO:0007669"/>
    <property type="project" value="TreeGrafter"/>
</dbReference>
<name>A0A1J4K499_9EUKA</name>
<keyword evidence="5" id="KW-0677">Repeat</keyword>
<dbReference type="InterPro" id="IPR003593">
    <property type="entry name" value="AAA+_ATPase"/>
</dbReference>
<evidence type="ECO:0000313" key="13">
    <source>
        <dbReference type="Proteomes" id="UP000179807"/>
    </source>
</evidence>
<dbReference type="GO" id="GO:0016887">
    <property type="term" value="F:ATP hydrolysis activity"/>
    <property type="evidence" value="ECO:0007669"/>
    <property type="project" value="InterPro"/>
</dbReference>
<reference evidence="12" key="1">
    <citation type="submission" date="2016-10" db="EMBL/GenBank/DDBJ databases">
        <authorList>
            <person name="Benchimol M."/>
            <person name="Almeida L.G."/>
            <person name="Vasconcelos A.T."/>
            <person name="Perreira-Neves A."/>
            <person name="Rosa I.A."/>
            <person name="Tasca T."/>
            <person name="Bogo M.R."/>
            <person name="de Souza W."/>
        </authorList>
    </citation>
    <scope>NUCLEOTIDE SEQUENCE [LARGE SCALE GENOMIC DNA]</scope>
    <source>
        <strain evidence="12">K</strain>
    </source>
</reference>
<dbReference type="InterPro" id="IPR013525">
    <property type="entry name" value="ABC2_TM"/>
</dbReference>
<comment type="similarity">
    <text evidence="2">Belongs to the ABC transporter superfamily. ABCA family.</text>
</comment>
<dbReference type="InterPro" id="IPR027417">
    <property type="entry name" value="P-loop_NTPase"/>
</dbReference>
<keyword evidence="9 10" id="KW-0472">Membrane</keyword>
<dbReference type="OrthoDB" id="8061355at2759"/>
<evidence type="ECO:0000256" key="5">
    <source>
        <dbReference type="ARBA" id="ARBA00022737"/>
    </source>
</evidence>
<feature type="transmembrane region" description="Helical" evidence="10">
    <location>
        <begin position="175"/>
        <end position="198"/>
    </location>
</feature>
<feature type="transmembrane region" description="Helical" evidence="10">
    <location>
        <begin position="320"/>
        <end position="340"/>
    </location>
</feature>
<organism evidence="12 13">
    <name type="scientific">Tritrichomonas foetus</name>
    <dbReference type="NCBI Taxonomy" id="1144522"/>
    <lineage>
        <taxon>Eukaryota</taxon>
        <taxon>Metamonada</taxon>
        <taxon>Parabasalia</taxon>
        <taxon>Tritrichomonadida</taxon>
        <taxon>Tritrichomonadidae</taxon>
        <taxon>Tritrichomonas</taxon>
    </lineage>
</organism>
<gene>
    <name evidence="12" type="ORF">TRFO_27904</name>
</gene>
<dbReference type="PROSITE" id="PS50893">
    <property type="entry name" value="ABC_TRANSPORTER_2"/>
    <property type="match status" value="1"/>
</dbReference>
<evidence type="ECO:0000256" key="6">
    <source>
        <dbReference type="ARBA" id="ARBA00022741"/>
    </source>
</evidence>
<keyword evidence="13" id="KW-1185">Reference proteome</keyword>
<evidence type="ECO:0000256" key="1">
    <source>
        <dbReference type="ARBA" id="ARBA00004141"/>
    </source>
</evidence>
<evidence type="ECO:0000256" key="2">
    <source>
        <dbReference type="ARBA" id="ARBA00008869"/>
    </source>
</evidence>
<dbReference type="Gene3D" id="3.40.50.300">
    <property type="entry name" value="P-loop containing nucleotide triphosphate hydrolases"/>
    <property type="match status" value="1"/>
</dbReference>
<accession>A0A1J4K499</accession>
<feature type="domain" description="ABC transporter" evidence="11">
    <location>
        <begin position="381"/>
        <end position="611"/>
    </location>
</feature>
<dbReference type="AlphaFoldDB" id="A0A1J4K499"/>
<keyword evidence="8 10" id="KW-1133">Transmembrane helix</keyword>
<evidence type="ECO:0000256" key="7">
    <source>
        <dbReference type="ARBA" id="ARBA00022840"/>
    </source>
</evidence>
<dbReference type="Pfam" id="PF00005">
    <property type="entry name" value="ABC_tran"/>
    <property type="match status" value="1"/>
</dbReference>
<dbReference type="FunFam" id="3.40.50.300:FF:001873">
    <property type="entry name" value="ABC transporter family protein"/>
    <property type="match status" value="1"/>
</dbReference>
<dbReference type="GO" id="GO:0005524">
    <property type="term" value="F:ATP binding"/>
    <property type="evidence" value="ECO:0007669"/>
    <property type="project" value="UniProtKB-KW"/>
</dbReference>
<dbReference type="Proteomes" id="UP000179807">
    <property type="component" value="Unassembled WGS sequence"/>
</dbReference>
<feature type="transmembrane region" description="Helical" evidence="10">
    <location>
        <begin position="133"/>
        <end position="155"/>
    </location>
</feature>
<dbReference type="VEuPathDB" id="TrichDB:TRFO_27904"/>